<evidence type="ECO:0000313" key="2">
    <source>
        <dbReference type="Proteomes" id="UP000287033"/>
    </source>
</evidence>
<evidence type="ECO:0000313" key="1">
    <source>
        <dbReference type="EMBL" id="GCC17882.1"/>
    </source>
</evidence>
<feature type="non-terminal residue" evidence="1">
    <location>
        <position position="1"/>
    </location>
</feature>
<dbReference type="EMBL" id="BEZZ01001357">
    <property type="protein sequence ID" value="GCC17882.1"/>
    <property type="molecule type" value="Genomic_DNA"/>
</dbReference>
<accession>A0A401RIA0</accession>
<sequence>LLNYYLGQFGNFSVTLKTKRNGKIFYVRQAGVF</sequence>
<gene>
    <name evidence="1" type="ORF">chiPu_0017715</name>
</gene>
<protein>
    <submittedName>
        <fullName evidence="1">Uncharacterized protein</fullName>
    </submittedName>
</protein>
<dbReference type="AlphaFoldDB" id="A0A401RIA0"/>
<keyword evidence="2" id="KW-1185">Reference proteome</keyword>
<dbReference type="Proteomes" id="UP000287033">
    <property type="component" value="Unassembled WGS sequence"/>
</dbReference>
<proteinExistence type="predicted"/>
<reference evidence="1 2" key="1">
    <citation type="journal article" date="2018" name="Nat. Ecol. Evol.">
        <title>Shark genomes provide insights into elasmobranch evolution and the origin of vertebrates.</title>
        <authorList>
            <person name="Hara Y"/>
            <person name="Yamaguchi K"/>
            <person name="Onimaru K"/>
            <person name="Kadota M"/>
            <person name="Koyanagi M"/>
            <person name="Keeley SD"/>
            <person name="Tatsumi K"/>
            <person name="Tanaka K"/>
            <person name="Motone F"/>
            <person name="Kageyama Y"/>
            <person name="Nozu R"/>
            <person name="Adachi N"/>
            <person name="Nishimura O"/>
            <person name="Nakagawa R"/>
            <person name="Tanegashima C"/>
            <person name="Kiyatake I"/>
            <person name="Matsumoto R"/>
            <person name="Murakumo K"/>
            <person name="Nishida K"/>
            <person name="Terakita A"/>
            <person name="Kuratani S"/>
            <person name="Sato K"/>
            <person name="Hyodo S Kuraku.S."/>
        </authorList>
    </citation>
    <scope>NUCLEOTIDE SEQUENCE [LARGE SCALE GENOMIC DNA]</scope>
</reference>
<comment type="caution">
    <text evidence="1">The sequence shown here is derived from an EMBL/GenBank/DDBJ whole genome shotgun (WGS) entry which is preliminary data.</text>
</comment>
<organism evidence="1 2">
    <name type="scientific">Chiloscyllium punctatum</name>
    <name type="common">Brownbanded bambooshark</name>
    <name type="synonym">Hemiscyllium punctatum</name>
    <dbReference type="NCBI Taxonomy" id="137246"/>
    <lineage>
        <taxon>Eukaryota</taxon>
        <taxon>Metazoa</taxon>
        <taxon>Chordata</taxon>
        <taxon>Craniata</taxon>
        <taxon>Vertebrata</taxon>
        <taxon>Chondrichthyes</taxon>
        <taxon>Elasmobranchii</taxon>
        <taxon>Galeomorphii</taxon>
        <taxon>Galeoidea</taxon>
        <taxon>Orectolobiformes</taxon>
        <taxon>Hemiscylliidae</taxon>
        <taxon>Chiloscyllium</taxon>
    </lineage>
</organism>
<name>A0A401RIA0_CHIPU</name>